<evidence type="ECO:0000313" key="3">
    <source>
        <dbReference type="Proteomes" id="UP000596661"/>
    </source>
</evidence>
<feature type="region of interest" description="Disordered" evidence="1">
    <location>
        <begin position="258"/>
        <end position="285"/>
    </location>
</feature>
<reference evidence="2" key="1">
    <citation type="submission" date="2018-11" db="EMBL/GenBank/DDBJ databases">
        <authorList>
            <person name="Grassa J C."/>
        </authorList>
    </citation>
    <scope>NUCLEOTIDE SEQUENCE [LARGE SCALE GENOMIC DNA]</scope>
</reference>
<proteinExistence type="predicted"/>
<feature type="region of interest" description="Disordered" evidence="1">
    <location>
        <begin position="34"/>
        <end position="81"/>
    </location>
</feature>
<dbReference type="AlphaFoldDB" id="A0A803NJB0"/>
<dbReference type="EnsemblPlants" id="evm.model.01.1988">
    <property type="protein sequence ID" value="cds.evm.model.01.1988"/>
    <property type="gene ID" value="evm.TU.01.1988"/>
</dbReference>
<dbReference type="EMBL" id="UZAU01000054">
    <property type="status" value="NOT_ANNOTATED_CDS"/>
    <property type="molecule type" value="Genomic_DNA"/>
</dbReference>
<evidence type="ECO:0000256" key="1">
    <source>
        <dbReference type="SAM" id="MobiDB-lite"/>
    </source>
</evidence>
<accession>A0A803NJB0</accession>
<dbReference type="PANTHER" id="PTHR34222:SF99">
    <property type="entry name" value="PROTEIN, PUTATIVE-RELATED"/>
    <property type="match status" value="1"/>
</dbReference>
<evidence type="ECO:0000313" key="2">
    <source>
        <dbReference type="EnsemblPlants" id="cds.evm.model.01.1988"/>
    </source>
</evidence>
<dbReference type="Gramene" id="evm.model.01.1988">
    <property type="protein sequence ID" value="cds.evm.model.01.1988"/>
    <property type="gene ID" value="evm.TU.01.1988"/>
</dbReference>
<feature type="compositionally biased region" description="Low complexity" evidence="1">
    <location>
        <begin position="45"/>
        <end position="56"/>
    </location>
</feature>
<dbReference type="PANTHER" id="PTHR34222">
    <property type="entry name" value="GAG_PRE-INTEGRS DOMAIN-CONTAINING PROTEIN"/>
    <property type="match status" value="1"/>
</dbReference>
<feature type="compositionally biased region" description="Low complexity" evidence="1">
    <location>
        <begin position="258"/>
        <end position="279"/>
    </location>
</feature>
<feature type="compositionally biased region" description="Low complexity" evidence="1">
    <location>
        <begin position="64"/>
        <end position="74"/>
    </location>
</feature>
<keyword evidence="3" id="KW-1185">Reference proteome</keyword>
<protein>
    <submittedName>
        <fullName evidence="2">Uncharacterized protein</fullName>
    </submittedName>
</protein>
<organism evidence="2 3">
    <name type="scientific">Cannabis sativa</name>
    <name type="common">Hemp</name>
    <name type="synonym">Marijuana</name>
    <dbReference type="NCBI Taxonomy" id="3483"/>
    <lineage>
        <taxon>Eukaryota</taxon>
        <taxon>Viridiplantae</taxon>
        <taxon>Streptophyta</taxon>
        <taxon>Embryophyta</taxon>
        <taxon>Tracheophyta</taxon>
        <taxon>Spermatophyta</taxon>
        <taxon>Magnoliopsida</taxon>
        <taxon>eudicotyledons</taxon>
        <taxon>Gunneridae</taxon>
        <taxon>Pentapetalae</taxon>
        <taxon>rosids</taxon>
        <taxon>fabids</taxon>
        <taxon>Rosales</taxon>
        <taxon>Cannabaceae</taxon>
        <taxon>Cannabis</taxon>
    </lineage>
</organism>
<dbReference type="Proteomes" id="UP000596661">
    <property type="component" value="Chromosome 1"/>
</dbReference>
<reference evidence="2" key="2">
    <citation type="submission" date="2021-03" db="UniProtKB">
        <authorList>
            <consortium name="EnsemblPlants"/>
        </authorList>
    </citation>
    <scope>IDENTIFICATION</scope>
</reference>
<sequence>MLQTRGRSSTLAVANVVDLPSPVEASHQVPRATPPLTIVLPPEDPSSTAPPSTIAPVEDSLAGASPSPFASSPPEILTKDATPTISLPTSLLSGFRAPPPVASTTSPSFPHGFGFFDTPRSWKRAATINLAAKNKTQFIKGTLPRPRVNHPYRSAWDQCNSMVMAWILQSVPREIVLQSLWDELNEFQPFTPCSCGAMQQIQDHYSRDQILQFLIGLNDSYAGARDQILMFEPLPPLSRIFSMIVQQEHQRSLAPLNAMAAATSSSRPPPSQNNSGNPSRSKKPWPTCSHCLKPRHLVEKCYFLHGFLLAMVTNASKILPSSTRLRLPLLRDKTPLHSCNSANN</sequence>
<name>A0A803NJB0_CANSA</name>